<keyword evidence="4" id="KW-1185">Reference proteome</keyword>
<dbReference type="SUPFAM" id="SSF49503">
    <property type="entry name" value="Cupredoxins"/>
    <property type="match status" value="1"/>
</dbReference>
<organism evidence="3 4">
    <name type="scientific">Papaver atlanticum</name>
    <dbReference type="NCBI Taxonomy" id="357466"/>
    <lineage>
        <taxon>Eukaryota</taxon>
        <taxon>Viridiplantae</taxon>
        <taxon>Streptophyta</taxon>
        <taxon>Embryophyta</taxon>
        <taxon>Tracheophyta</taxon>
        <taxon>Spermatophyta</taxon>
        <taxon>Magnoliopsida</taxon>
        <taxon>Ranunculales</taxon>
        <taxon>Papaveraceae</taxon>
        <taxon>Papaveroideae</taxon>
        <taxon>Papaver</taxon>
    </lineage>
</organism>
<dbReference type="EMBL" id="JAJJMB010007708">
    <property type="protein sequence ID" value="KAI3927887.1"/>
    <property type="molecule type" value="Genomic_DNA"/>
</dbReference>
<evidence type="ECO:0000259" key="2">
    <source>
        <dbReference type="Pfam" id="PF02298"/>
    </source>
</evidence>
<proteinExistence type="predicted"/>
<protein>
    <recommendedName>
        <fullName evidence="2">Phytocyanin domain-containing protein</fullName>
    </recommendedName>
</protein>
<reference evidence="3" key="1">
    <citation type="submission" date="2022-04" db="EMBL/GenBank/DDBJ databases">
        <title>A functionally conserved STORR gene fusion in Papaver species that diverged 16.8 million years ago.</title>
        <authorList>
            <person name="Catania T."/>
        </authorList>
    </citation>
    <scope>NUCLEOTIDE SEQUENCE</scope>
    <source>
        <strain evidence="3">S-188037</strain>
    </source>
</reference>
<dbReference type="InterPro" id="IPR039391">
    <property type="entry name" value="Phytocyanin-like"/>
</dbReference>
<sequence>MKASVASNLAVISFHLLIIGFSSISVYVNASRNHIVGGDRGWRFPSKSSYNIWDLHRSFAAGDTLCLYNELRQSMSSGSDKIRLKKRINYFICSLPGHCAAGMKMKVQVKKKKSH</sequence>
<dbReference type="Pfam" id="PF02298">
    <property type="entry name" value="Cu_bind_like"/>
    <property type="match status" value="1"/>
</dbReference>
<dbReference type="GO" id="GO:0005886">
    <property type="term" value="C:plasma membrane"/>
    <property type="evidence" value="ECO:0007669"/>
    <property type="project" value="TreeGrafter"/>
</dbReference>
<evidence type="ECO:0000313" key="4">
    <source>
        <dbReference type="Proteomes" id="UP001202328"/>
    </source>
</evidence>
<comment type="caution">
    <text evidence="3">The sequence shown here is derived from an EMBL/GenBank/DDBJ whole genome shotgun (WGS) entry which is preliminary data.</text>
</comment>
<feature type="transmembrane region" description="Helical" evidence="1">
    <location>
        <begin position="12"/>
        <end position="30"/>
    </location>
</feature>
<accession>A0AAD4SYW5</accession>
<dbReference type="PANTHER" id="PTHR33021">
    <property type="entry name" value="BLUE COPPER PROTEIN"/>
    <property type="match status" value="1"/>
</dbReference>
<dbReference type="PANTHER" id="PTHR33021:SF193">
    <property type="entry name" value="OS06G0218600 PROTEIN"/>
    <property type="match status" value="1"/>
</dbReference>
<dbReference type="InterPro" id="IPR008972">
    <property type="entry name" value="Cupredoxin"/>
</dbReference>
<gene>
    <name evidence="3" type="ORF">MKW98_023488</name>
</gene>
<dbReference type="AlphaFoldDB" id="A0AAD4SYW5"/>
<dbReference type="GO" id="GO:0009055">
    <property type="term" value="F:electron transfer activity"/>
    <property type="evidence" value="ECO:0007669"/>
    <property type="project" value="InterPro"/>
</dbReference>
<evidence type="ECO:0000313" key="3">
    <source>
        <dbReference type="EMBL" id="KAI3927887.1"/>
    </source>
</evidence>
<name>A0AAD4SYW5_9MAGN</name>
<dbReference type="InterPro" id="IPR003245">
    <property type="entry name" value="Phytocyanin_dom"/>
</dbReference>
<feature type="domain" description="Phytocyanin" evidence="2">
    <location>
        <begin position="66"/>
        <end position="103"/>
    </location>
</feature>
<keyword evidence="1" id="KW-0812">Transmembrane</keyword>
<keyword evidence="1" id="KW-0472">Membrane</keyword>
<keyword evidence="1" id="KW-1133">Transmembrane helix</keyword>
<dbReference type="Gene3D" id="2.60.40.420">
    <property type="entry name" value="Cupredoxins - blue copper proteins"/>
    <property type="match status" value="2"/>
</dbReference>
<evidence type="ECO:0000256" key="1">
    <source>
        <dbReference type="SAM" id="Phobius"/>
    </source>
</evidence>
<dbReference type="Proteomes" id="UP001202328">
    <property type="component" value="Unassembled WGS sequence"/>
</dbReference>